<reference evidence="10" key="2">
    <citation type="submission" date="2025-09" db="UniProtKB">
        <authorList>
            <consortium name="Ensembl"/>
        </authorList>
    </citation>
    <scope>IDENTIFICATION</scope>
</reference>
<keyword evidence="2" id="KW-0805">Transcription regulation</keyword>
<keyword evidence="5" id="KW-0804">Transcription</keyword>
<evidence type="ECO:0000256" key="5">
    <source>
        <dbReference type="ARBA" id="ARBA00023163"/>
    </source>
</evidence>
<evidence type="ECO:0000256" key="4">
    <source>
        <dbReference type="ARBA" id="ARBA00023159"/>
    </source>
</evidence>
<evidence type="ECO:0000313" key="11">
    <source>
        <dbReference type="Proteomes" id="UP000694521"/>
    </source>
</evidence>
<dbReference type="Proteomes" id="UP000694521">
    <property type="component" value="Unplaced"/>
</dbReference>
<feature type="region of interest" description="Disordered" evidence="8">
    <location>
        <begin position="145"/>
        <end position="211"/>
    </location>
</feature>
<reference evidence="10" key="1">
    <citation type="submission" date="2025-08" db="UniProtKB">
        <authorList>
            <consortium name="Ensembl"/>
        </authorList>
    </citation>
    <scope>IDENTIFICATION</scope>
</reference>
<dbReference type="PROSITE" id="PS00036">
    <property type="entry name" value="BZIP_BASIC"/>
    <property type="match status" value="1"/>
</dbReference>
<dbReference type="FunFam" id="1.20.5.170:FF:000010">
    <property type="entry name" value="Cyclic AMP-dependent transcription factor ATF-2"/>
    <property type="match status" value="1"/>
</dbReference>
<dbReference type="Gene3D" id="1.20.5.170">
    <property type="match status" value="1"/>
</dbReference>
<dbReference type="InterPro" id="IPR046347">
    <property type="entry name" value="bZIP_sf"/>
</dbReference>
<keyword evidence="7" id="KW-0175">Coiled coil</keyword>
<dbReference type="SUPFAM" id="SSF57959">
    <property type="entry name" value="Leucine zipper domain"/>
    <property type="match status" value="1"/>
</dbReference>
<feature type="compositionally biased region" description="Low complexity" evidence="8">
    <location>
        <begin position="367"/>
        <end position="380"/>
    </location>
</feature>
<organism evidence="10 11">
    <name type="scientific">Anser cygnoides</name>
    <name type="common">Swan goose</name>
    <dbReference type="NCBI Taxonomy" id="8845"/>
    <lineage>
        <taxon>Eukaryota</taxon>
        <taxon>Metazoa</taxon>
        <taxon>Chordata</taxon>
        <taxon>Craniata</taxon>
        <taxon>Vertebrata</taxon>
        <taxon>Euteleostomi</taxon>
        <taxon>Archelosauria</taxon>
        <taxon>Archosauria</taxon>
        <taxon>Dinosauria</taxon>
        <taxon>Saurischia</taxon>
        <taxon>Theropoda</taxon>
        <taxon>Coelurosauria</taxon>
        <taxon>Aves</taxon>
        <taxon>Neognathae</taxon>
        <taxon>Galloanserae</taxon>
        <taxon>Anseriformes</taxon>
        <taxon>Anatidae</taxon>
        <taxon>Anserinae</taxon>
        <taxon>Anser</taxon>
    </lineage>
</organism>
<keyword evidence="3" id="KW-0238">DNA-binding</keyword>
<keyword evidence="6" id="KW-0539">Nucleus</keyword>
<dbReference type="InterPro" id="IPR051027">
    <property type="entry name" value="bZIP_transcription_factors"/>
</dbReference>
<feature type="compositionally biased region" description="Basic and acidic residues" evidence="8">
    <location>
        <begin position="386"/>
        <end position="403"/>
    </location>
</feature>
<feature type="coiled-coil region" evidence="7">
    <location>
        <begin position="417"/>
        <end position="451"/>
    </location>
</feature>
<dbReference type="GO" id="GO:0003677">
    <property type="term" value="F:DNA binding"/>
    <property type="evidence" value="ECO:0007669"/>
    <property type="project" value="UniProtKB-KW"/>
</dbReference>
<protein>
    <recommendedName>
        <fullName evidence="9">BZIP domain-containing protein</fullName>
    </recommendedName>
</protein>
<proteinExistence type="predicted"/>
<dbReference type="GO" id="GO:0003700">
    <property type="term" value="F:DNA-binding transcription factor activity"/>
    <property type="evidence" value="ECO:0007669"/>
    <property type="project" value="InterPro"/>
</dbReference>
<accession>A0A8B9DM62</accession>
<dbReference type="InterPro" id="IPR004827">
    <property type="entry name" value="bZIP"/>
</dbReference>
<dbReference type="PANTHER" id="PTHR19304">
    <property type="entry name" value="CYCLIC-AMP RESPONSE ELEMENT BINDING PROTEIN"/>
    <property type="match status" value="1"/>
</dbReference>
<feature type="domain" description="BZIP" evidence="9">
    <location>
        <begin position="392"/>
        <end position="455"/>
    </location>
</feature>
<dbReference type="SMART" id="SM00338">
    <property type="entry name" value="BRLZ"/>
    <property type="match status" value="1"/>
</dbReference>
<dbReference type="CDD" id="cd14687">
    <property type="entry name" value="bZIP_ATF2"/>
    <property type="match status" value="1"/>
</dbReference>
<evidence type="ECO:0000256" key="7">
    <source>
        <dbReference type="SAM" id="Coils"/>
    </source>
</evidence>
<dbReference type="CDD" id="cd12192">
    <property type="entry name" value="GCN4_cent"/>
    <property type="match status" value="1"/>
</dbReference>
<evidence type="ECO:0000256" key="2">
    <source>
        <dbReference type="ARBA" id="ARBA00023015"/>
    </source>
</evidence>
<feature type="compositionally biased region" description="Polar residues" evidence="8">
    <location>
        <begin position="489"/>
        <end position="500"/>
    </location>
</feature>
<keyword evidence="4" id="KW-0010">Activator</keyword>
<dbReference type="PROSITE" id="PS50217">
    <property type="entry name" value="BZIP"/>
    <property type="match status" value="1"/>
</dbReference>
<evidence type="ECO:0000256" key="3">
    <source>
        <dbReference type="ARBA" id="ARBA00023125"/>
    </source>
</evidence>
<gene>
    <name evidence="10" type="primary">LOC106048874</name>
</gene>
<feature type="compositionally biased region" description="Pro residues" evidence="8">
    <location>
        <begin position="181"/>
        <end position="191"/>
    </location>
</feature>
<feature type="region of interest" description="Disordered" evidence="8">
    <location>
        <begin position="469"/>
        <end position="500"/>
    </location>
</feature>
<dbReference type="Ensembl" id="ENSACDT00005008869.1">
    <property type="protein sequence ID" value="ENSACDP00005007375.1"/>
    <property type="gene ID" value="ENSACDG00005005383.1"/>
</dbReference>
<feature type="region of interest" description="Disordered" evidence="8">
    <location>
        <begin position="359"/>
        <end position="405"/>
    </location>
</feature>
<dbReference type="Pfam" id="PF00170">
    <property type="entry name" value="bZIP_1"/>
    <property type="match status" value="1"/>
</dbReference>
<dbReference type="AlphaFoldDB" id="A0A8B9DM62"/>
<evidence type="ECO:0000256" key="8">
    <source>
        <dbReference type="SAM" id="MobiDB-lite"/>
    </source>
</evidence>
<evidence type="ECO:0000256" key="6">
    <source>
        <dbReference type="ARBA" id="ARBA00023242"/>
    </source>
</evidence>
<evidence type="ECO:0000259" key="9">
    <source>
        <dbReference type="PROSITE" id="PS50217"/>
    </source>
</evidence>
<dbReference type="PIRSF" id="PIRSF003153">
    <property type="entry name" value="ATF2_CRE-BP1"/>
    <property type="match status" value="1"/>
</dbReference>
<keyword evidence="11" id="KW-1185">Reference proteome</keyword>
<comment type="subcellular location">
    <subcellularLocation>
        <location evidence="1">Nucleus</location>
    </subcellularLocation>
</comment>
<dbReference type="InterPro" id="IPR016378">
    <property type="entry name" value="TF_CRE-BP1-typ"/>
</dbReference>
<dbReference type="GO" id="GO:0005634">
    <property type="term" value="C:nucleus"/>
    <property type="evidence" value="ECO:0007669"/>
    <property type="project" value="UniProtKB-SubCell"/>
</dbReference>
<name>A0A8B9DM62_ANSCY</name>
<evidence type="ECO:0000313" key="10">
    <source>
        <dbReference type="Ensembl" id="ENSACDP00005007375.1"/>
    </source>
</evidence>
<evidence type="ECO:0000256" key="1">
    <source>
        <dbReference type="ARBA" id="ARBA00004123"/>
    </source>
</evidence>
<sequence>MAKTRLQIWAPLAKRRRQRLQNPTPGLRFARSSPLFGRALAARRFVTPFGNESHRGWSWGRGFAEASGSVEKRNRAEACRFTNEDHLAVHKHKHEMTLKFGPARTDSVIIADQTPTPTRFLKNCEEVGLFNELASSFEHEFKKAAEDDEKKSAGALDMSLPSTPDIKIKEEEPVEVDSSPPDSPASNPPSPQSKEKEIASKPVIVSTPTPTIVRPGSLPLHLGYDPLHPTLPSPTSVITQAPPSNRQLGSPTGSLPLVVQLPNGQTMPVLPGPPVQMPSVISLARPMSMVPNIPGIPGPPINSSGSISPSGLPVHSEAKMRLKASLTASSSLNGSNLVVGSASTMVTARPEQSQILVQHPDAPSPAQPQVSPAQPTPSTGGRRRRTVDEDPDERRQRFLERNRAAASRCRQKRKLWVSSLEKKAEELTTQNIQLSNEVTLLRNEVAQLKQLLLAHKDCPVTALQKKTQGYLESPKESSEPTGSPAPVIQHSSVTASPNGLSVRSAAEAVATSVLTQMASQRTELAVPLQPHVIMAPQSQSAGR</sequence>